<dbReference type="eggNOG" id="KOG1791">
    <property type="taxonomic scope" value="Eukaryota"/>
</dbReference>
<dbReference type="SUPFAM" id="SSF48371">
    <property type="entry name" value="ARM repeat"/>
    <property type="match status" value="1"/>
</dbReference>
<dbReference type="InterPro" id="IPR021714">
    <property type="entry name" value="URB1_N"/>
</dbReference>
<dbReference type="InterPro" id="IPR039844">
    <property type="entry name" value="URB1"/>
</dbReference>
<accession>A0A0C4DMH8</accession>
<dbReference type="PANTHER" id="PTHR13500">
    <property type="entry name" value="NUCLEOLAR PRERIBOSOMAL-ASSOCIATED PROTEIN 1"/>
    <property type="match status" value="1"/>
</dbReference>
<protein>
    <recommendedName>
        <fullName evidence="8">Ribosome biogenesis protein Urb1</fullName>
    </recommendedName>
</protein>
<dbReference type="EMBL" id="ADBL01000232">
    <property type="status" value="NOT_ANNOTATED_CDS"/>
    <property type="molecule type" value="Genomic_DNA"/>
</dbReference>
<reference evidence="5" key="3">
    <citation type="submission" date="2011-03" db="EMBL/GenBank/DDBJ databases">
        <title>Annotation of Magnaporthe poae ATCC 64411.</title>
        <authorList>
            <person name="Ma L.-J."/>
            <person name="Dead R."/>
            <person name="Young S.K."/>
            <person name="Zeng Q."/>
            <person name="Gargeya S."/>
            <person name="Fitzgerald M."/>
            <person name="Haas B."/>
            <person name="Abouelleil A."/>
            <person name="Alvarado L."/>
            <person name="Arachchi H.M."/>
            <person name="Berlin A."/>
            <person name="Brown A."/>
            <person name="Chapman S.B."/>
            <person name="Chen Z."/>
            <person name="Dunbar C."/>
            <person name="Freedman E."/>
            <person name="Gearin G."/>
            <person name="Gellesch M."/>
            <person name="Goldberg J."/>
            <person name="Griggs A."/>
            <person name="Gujja S."/>
            <person name="Heiman D."/>
            <person name="Howarth C."/>
            <person name="Larson L."/>
            <person name="Lui A."/>
            <person name="MacDonald P.J.P."/>
            <person name="Mehta T."/>
            <person name="Montmayeur A."/>
            <person name="Murphy C."/>
            <person name="Neiman D."/>
            <person name="Pearson M."/>
            <person name="Priest M."/>
            <person name="Roberts A."/>
            <person name="Saif S."/>
            <person name="Shea T."/>
            <person name="Shenoy N."/>
            <person name="Sisk P."/>
            <person name="Stolte C."/>
            <person name="Sykes S."/>
            <person name="Yandava C."/>
            <person name="Wortman J."/>
            <person name="Nusbaum C."/>
            <person name="Birren B."/>
        </authorList>
    </citation>
    <scope>NUCLEOTIDE SEQUENCE</scope>
    <source>
        <strain evidence="5">ATCC 64411</strain>
    </source>
</reference>
<evidence type="ECO:0000259" key="3">
    <source>
        <dbReference type="Pfam" id="PF16201"/>
    </source>
</evidence>
<dbReference type="Proteomes" id="UP000011715">
    <property type="component" value="Unassembled WGS sequence"/>
</dbReference>
<reference evidence="7" key="1">
    <citation type="submission" date="2010-05" db="EMBL/GenBank/DDBJ databases">
        <title>The genome sequence of Magnaporthe poae strain ATCC 64411.</title>
        <authorList>
            <person name="Ma L.-J."/>
            <person name="Dead R."/>
            <person name="Young S."/>
            <person name="Zeng Q."/>
            <person name="Koehrsen M."/>
            <person name="Alvarado L."/>
            <person name="Berlin A."/>
            <person name="Chapman S.B."/>
            <person name="Chen Z."/>
            <person name="Freedman E."/>
            <person name="Gellesch M."/>
            <person name="Goldberg J."/>
            <person name="Griggs A."/>
            <person name="Gujja S."/>
            <person name="Heilman E.R."/>
            <person name="Heiman D."/>
            <person name="Hepburn T."/>
            <person name="Howarth C."/>
            <person name="Jen D."/>
            <person name="Larson L."/>
            <person name="Mehta T."/>
            <person name="Neiman D."/>
            <person name="Pearson M."/>
            <person name="Roberts A."/>
            <person name="Saif S."/>
            <person name="Shea T."/>
            <person name="Shenoy N."/>
            <person name="Sisk P."/>
            <person name="Stolte C."/>
            <person name="Sykes S."/>
            <person name="Walk T."/>
            <person name="White J."/>
            <person name="Yandava C."/>
            <person name="Haas B."/>
            <person name="Nusbaum C."/>
            <person name="Birren B."/>
        </authorList>
    </citation>
    <scope>NUCLEOTIDE SEQUENCE [LARGE SCALE GENOMIC DNA]</scope>
    <source>
        <strain evidence="7">ATCC 64411 / 73-15</strain>
    </source>
</reference>
<reference evidence="6" key="4">
    <citation type="journal article" date="2015" name="G3 (Bethesda)">
        <title>Genome sequences of three phytopathogenic species of the Magnaporthaceae family of fungi.</title>
        <authorList>
            <person name="Okagaki L.H."/>
            <person name="Nunes C.C."/>
            <person name="Sailsbery J."/>
            <person name="Clay B."/>
            <person name="Brown D."/>
            <person name="John T."/>
            <person name="Oh Y."/>
            <person name="Young N."/>
            <person name="Fitzgerald M."/>
            <person name="Haas B.J."/>
            <person name="Zeng Q."/>
            <person name="Young S."/>
            <person name="Adiconis X."/>
            <person name="Fan L."/>
            <person name="Levin J.Z."/>
            <person name="Mitchell T.K."/>
            <person name="Okubara P.A."/>
            <person name="Farman M.L."/>
            <person name="Kohn L.M."/>
            <person name="Birren B."/>
            <person name="Ma L.-J."/>
            <person name="Dean R.A."/>
        </authorList>
    </citation>
    <scope>NUCLEOTIDE SEQUENCE</scope>
    <source>
        <strain evidence="6">ATCC 64411 / 73-15</strain>
    </source>
</reference>
<proteinExistence type="predicted"/>
<evidence type="ECO:0000259" key="2">
    <source>
        <dbReference type="Pfam" id="PF11707"/>
    </source>
</evidence>
<dbReference type="Pfam" id="PF16201">
    <property type="entry name" value="NopRA1"/>
    <property type="match status" value="1"/>
</dbReference>
<dbReference type="OMA" id="RYITFKR"/>
<evidence type="ECO:0000313" key="5">
    <source>
        <dbReference type="EMBL" id="KLU81906.1"/>
    </source>
</evidence>
<dbReference type="STRING" id="644358.A0A0C4DMH8"/>
<feature type="region of interest" description="Disordered" evidence="1">
    <location>
        <begin position="1"/>
        <end position="87"/>
    </location>
</feature>
<evidence type="ECO:0008006" key="8">
    <source>
        <dbReference type="Google" id="ProtNLM"/>
    </source>
</evidence>
<evidence type="ECO:0000313" key="7">
    <source>
        <dbReference type="Proteomes" id="UP000011715"/>
    </source>
</evidence>
<dbReference type="InterPro" id="IPR032436">
    <property type="entry name" value="URB1_C"/>
</dbReference>
<dbReference type="Pfam" id="PF26140">
    <property type="entry name" value="HEAT_URB1"/>
    <property type="match status" value="1"/>
</dbReference>
<evidence type="ECO:0000256" key="1">
    <source>
        <dbReference type="SAM" id="MobiDB-lite"/>
    </source>
</evidence>
<dbReference type="OrthoDB" id="72892at2759"/>
<dbReference type="GO" id="GO:0000466">
    <property type="term" value="P:maturation of 5.8S rRNA from tricistronic rRNA transcript (SSU-rRNA, 5.8S rRNA, LSU-rRNA)"/>
    <property type="evidence" value="ECO:0007669"/>
    <property type="project" value="TreeGrafter"/>
</dbReference>
<dbReference type="Pfam" id="PF11707">
    <property type="entry name" value="Npa1"/>
    <property type="match status" value="1"/>
</dbReference>
<feature type="compositionally biased region" description="Low complexity" evidence="1">
    <location>
        <begin position="871"/>
        <end position="890"/>
    </location>
</feature>
<organism evidence="6 7">
    <name type="scientific">Magnaporthiopsis poae (strain ATCC 64411 / 73-15)</name>
    <name type="common">Kentucky bluegrass fungus</name>
    <name type="synonym">Magnaporthe poae</name>
    <dbReference type="NCBI Taxonomy" id="644358"/>
    <lineage>
        <taxon>Eukaryota</taxon>
        <taxon>Fungi</taxon>
        <taxon>Dikarya</taxon>
        <taxon>Ascomycota</taxon>
        <taxon>Pezizomycotina</taxon>
        <taxon>Sordariomycetes</taxon>
        <taxon>Sordariomycetidae</taxon>
        <taxon>Magnaporthales</taxon>
        <taxon>Magnaporthaceae</taxon>
        <taxon>Magnaporthiopsis</taxon>
    </lineage>
</organism>
<feature type="domain" description="URB1 central HEAT repeat" evidence="4">
    <location>
        <begin position="688"/>
        <end position="859"/>
    </location>
</feature>
<dbReference type="GO" id="GO:0005730">
    <property type="term" value="C:nucleolus"/>
    <property type="evidence" value="ECO:0007669"/>
    <property type="project" value="TreeGrafter"/>
</dbReference>
<reference evidence="6" key="5">
    <citation type="submission" date="2015-06" db="UniProtKB">
        <authorList>
            <consortium name="EnsemblFungi"/>
        </authorList>
    </citation>
    <scope>IDENTIFICATION</scope>
    <source>
        <strain evidence="6">ATCC 64411</strain>
    </source>
</reference>
<evidence type="ECO:0000313" key="6">
    <source>
        <dbReference type="EnsemblFungi" id="MAPG_00986T0"/>
    </source>
</evidence>
<dbReference type="InterPro" id="IPR059018">
    <property type="entry name" value="HEAT_URB1"/>
</dbReference>
<dbReference type="EnsemblFungi" id="MAPG_00986T0">
    <property type="protein sequence ID" value="MAPG_00986T0"/>
    <property type="gene ID" value="MAPG_00986"/>
</dbReference>
<dbReference type="InterPro" id="IPR016024">
    <property type="entry name" value="ARM-type_fold"/>
</dbReference>
<dbReference type="EMBL" id="GL876966">
    <property type="protein sequence ID" value="KLU81906.1"/>
    <property type="molecule type" value="Genomic_DNA"/>
</dbReference>
<feature type="compositionally biased region" description="Basic residues" evidence="1">
    <location>
        <begin position="38"/>
        <end position="47"/>
    </location>
</feature>
<feature type="region of interest" description="Disordered" evidence="1">
    <location>
        <begin position="870"/>
        <end position="898"/>
    </location>
</feature>
<sequence length="1182" mass="131918">MAVFRPPLFPRQSLSASRRREEPSSSGFAQFKDAPSPLRKKKKKKKTLTAQSEAGTMGKRASRGAPPNSNPRKRMKVAHEPPTCEDVTTSRQLRQLLAFEQDLGKARHGLQSFKVFLDSFSNESSPERLDILSQYLQASAPKSHDDPDAVYLEDVMATWSYASQMGNNDILSAVAVVLALLLKVLSEILDLRPQGLGICRTLLQKRQLELLAKNLSADKAKAYIISPTLRLVREAVCFDGGAPARAFFRARKYTFDSLTRNMRIKFLGEGVEDSRRASPRTNAIRLLMSSLKFLHWEAKRELLYERDLAAALTSSIKDDPPYLILEVLDGLKSHVLMDKHLPVETKSRLLNTTMLTRLALLYTYNHTTPGDTETRSVDDAAHEFLMAVCTSSDSGALRSEFGLYPKGIDPNNDQLQNSAAESDASLDRIVWADKFKGDVPVHNTTLSEFIKTLRPWTSTKQSELIIAIFGAAPELIADYFLSKRDFTFEPKLSATWIGYAAMLFNTVQLPLPPFFGSRDGFSPVPPPISLVLDNILPLPLSQKVLVRCLSHESKLVSFFATRLLVLALQKLDMALQMMQKASSTLGPLWSEAARKLTDEFSQRCPDLKYVTTAFRGIPEEDLLSREAASRLLRLYYHVIPQVALLAKFDVSPLLVNAINRLDGRGRSTQDQALALVELENLVAIAKSSPGMRWFSNAESPSLSPFTSLLKVHLDTPEGILPESLESTLTFVANEHEIFLSEDQGGFSLGHLFVTLNRLHDRISITSSTEFWGFLDNCLQRCSATPIRYIELVQELAPNTKTSPLTATINEQLPFIMRSGDASILAIVKEFVSVYTTVARAANEHEPLLKAMQKPIGAAFIRKMDTDAGLKAPAPESTAAPEAGEAATEIASHPSPEDHKTYEALSSLAADSEIPEPDNSALLRWTTRSIGEIIDEGYASSLVALLSSSHTSIRKEALTNILKMAGKVKESSHEEKDQVWLLLVELAESCKTEIDKGPVPSQIVAFARRALDVLKNPLHCLYDKVNTFLTRGPVWSLDRFPLLHEVLQEAPSRDDSYYASVSWLLGYLLESLRTPSDLALFHKRRVYERILSLASNSYMRLPLRSLLLRIVYRTTCLEGGSTTLITRFGVISWLEAQRAQRSSAVESELLKALQQRVWDTCDQERIQEWSRKGIAMVVDDWEL</sequence>
<dbReference type="PANTHER" id="PTHR13500:SF0">
    <property type="entry name" value="NUCLEOLAR PRE-RIBOSOMAL-ASSOCIATED PROTEIN 1"/>
    <property type="match status" value="1"/>
</dbReference>
<gene>
    <name evidence="5" type="ORF">MAPG_00986</name>
</gene>
<feature type="domain" description="URB1 C-terminal" evidence="3">
    <location>
        <begin position="939"/>
        <end position="1132"/>
    </location>
</feature>
<name>A0A0C4DMH8_MAGP6</name>
<dbReference type="GO" id="GO:0000463">
    <property type="term" value="P:maturation of LSU-rRNA from tricistronic rRNA transcript (SSU-rRNA, 5.8S rRNA, LSU-rRNA)"/>
    <property type="evidence" value="ECO:0007669"/>
    <property type="project" value="TreeGrafter"/>
</dbReference>
<dbReference type="VEuPathDB" id="FungiDB:MAPG_00986"/>
<keyword evidence="7" id="KW-1185">Reference proteome</keyword>
<dbReference type="AlphaFoldDB" id="A0A0C4DMH8"/>
<reference evidence="5" key="2">
    <citation type="submission" date="2010-05" db="EMBL/GenBank/DDBJ databases">
        <title>The Genome Sequence of Magnaporthe poae strain ATCC 64411.</title>
        <authorList>
            <consortium name="The Broad Institute Genome Sequencing Platform"/>
            <consortium name="Broad Institute Genome Sequencing Center for Infectious Disease"/>
            <person name="Ma L.-J."/>
            <person name="Dead R."/>
            <person name="Young S."/>
            <person name="Zeng Q."/>
            <person name="Koehrsen M."/>
            <person name="Alvarado L."/>
            <person name="Berlin A."/>
            <person name="Chapman S.B."/>
            <person name="Chen Z."/>
            <person name="Freedman E."/>
            <person name="Gellesch M."/>
            <person name="Goldberg J."/>
            <person name="Griggs A."/>
            <person name="Gujja S."/>
            <person name="Heilman E.R."/>
            <person name="Heiman D."/>
            <person name="Hepburn T."/>
            <person name="Howarth C."/>
            <person name="Jen D."/>
            <person name="Larson L."/>
            <person name="Mehta T."/>
            <person name="Neiman D."/>
            <person name="Pearson M."/>
            <person name="Roberts A."/>
            <person name="Saif S."/>
            <person name="Shea T."/>
            <person name="Shenoy N."/>
            <person name="Sisk P."/>
            <person name="Stolte C."/>
            <person name="Sykes S."/>
            <person name="Walk T."/>
            <person name="White J."/>
            <person name="Yandava C."/>
            <person name="Haas B."/>
            <person name="Nusbaum C."/>
            <person name="Birren B."/>
        </authorList>
    </citation>
    <scope>NUCLEOTIDE SEQUENCE</scope>
    <source>
        <strain evidence="5">ATCC 64411</strain>
    </source>
</reference>
<feature type="domain" description="URB1 N-terminal" evidence="2">
    <location>
        <begin position="152"/>
        <end position="499"/>
    </location>
</feature>
<evidence type="ECO:0000259" key="4">
    <source>
        <dbReference type="Pfam" id="PF26140"/>
    </source>
</evidence>